<keyword evidence="3" id="KW-0547">Nucleotide-binding</keyword>
<dbReference type="PANTHER" id="PTHR43085:SF1">
    <property type="entry name" value="PSEUDOURIDINE KINASE-RELATED"/>
    <property type="match status" value="1"/>
</dbReference>
<dbReference type="AlphaFoldDB" id="A0A1L7CJV5"/>
<dbReference type="InterPro" id="IPR002173">
    <property type="entry name" value="Carboh/pur_kinase_PfkB_CS"/>
</dbReference>
<reference evidence="7 8" key="1">
    <citation type="submission" date="2014-08" db="EMBL/GenBank/DDBJ databases">
        <title>Complete genome sequence of Corynebacterium flavescens OJ8(T)(=DSM 20296(T)), isolated from cheese.</title>
        <authorList>
            <person name="Ruckert C."/>
            <person name="Albersmeier A."/>
            <person name="Winkler A."/>
            <person name="Kalinowski J."/>
        </authorList>
    </citation>
    <scope>NUCLEOTIDE SEQUENCE [LARGE SCALE GENOMIC DNA]</scope>
    <source>
        <strain evidence="7 8">OJ8</strain>
    </source>
</reference>
<dbReference type="InterPro" id="IPR029056">
    <property type="entry name" value="Ribokinase-like"/>
</dbReference>
<dbReference type="CDD" id="cd01167">
    <property type="entry name" value="bac_FRK"/>
    <property type="match status" value="1"/>
</dbReference>
<dbReference type="GO" id="GO:0005524">
    <property type="term" value="F:ATP binding"/>
    <property type="evidence" value="ECO:0007669"/>
    <property type="project" value="UniProtKB-KW"/>
</dbReference>
<organism evidence="7 8">
    <name type="scientific">Corynebacterium flavescens</name>
    <dbReference type="NCBI Taxonomy" id="28028"/>
    <lineage>
        <taxon>Bacteria</taxon>
        <taxon>Bacillati</taxon>
        <taxon>Actinomycetota</taxon>
        <taxon>Actinomycetes</taxon>
        <taxon>Mycobacteriales</taxon>
        <taxon>Corynebacteriaceae</taxon>
        <taxon>Corynebacterium</taxon>
    </lineage>
</organism>
<dbReference type="Pfam" id="PF00294">
    <property type="entry name" value="PfkB"/>
    <property type="match status" value="1"/>
</dbReference>
<protein>
    <submittedName>
        <fullName evidence="7">Fructokinase</fullName>
    </submittedName>
</protein>
<keyword evidence="5" id="KW-0067">ATP-binding</keyword>
<evidence type="ECO:0000256" key="3">
    <source>
        <dbReference type="ARBA" id="ARBA00022741"/>
    </source>
</evidence>
<dbReference type="GO" id="GO:0016301">
    <property type="term" value="F:kinase activity"/>
    <property type="evidence" value="ECO:0007669"/>
    <property type="project" value="UniProtKB-KW"/>
</dbReference>
<dbReference type="RefSeq" id="WP_075729125.1">
    <property type="nucleotide sequence ID" value="NZ_BJNB01000008.1"/>
</dbReference>
<evidence type="ECO:0000256" key="2">
    <source>
        <dbReference type="ARBA" id="ARBA00022679"/>
    </source>
</evidence>
<accession>A0A1L7CJV5</accession>
<dbReference type="STRING" id="28028.CFLV_02260"/>
<evidence type="ECO:0000256" key="4">
    <source>
        <dbReference type="ARBA" id="ARBA00022777"/>
    </source>
</evidence>
<evidence type="ECO:0000256" key="5">
    <source>
        <dbReference type="ARBA" id="ARBA00022840"/>
    </source>
</evidence>
<evidence type="ECO:0000313" key="8">
    <source>
        <dbReference type="Proteomes" id="UP000185479"/>
    </source>
</evidence>
<keyword evidence="4 7" id="KW-0418">Kinase</keyword>
<evidence type="ECO:0000259" key="6">
    <source>
        <dbReference type="Pfam" id="PF00294"/>
    </source>
</evidence>
<proteinExistence type="inferred from homology"/>
<dbReference type="Gene3D" id="3.40.1190.20">
    <property type="match status" value="1"/>
</dbReference>
<dbReference type="PROSITE" id="PS00584">
    <property type="entry name" value="PFKB_KINASES_2"/>
    <property type="match status" value="1"/>
</dbReference>
<dbReference type="OrthoDB" id="9795789at2"/>
<keyword evidence="8" id="KW-1185">Reference proteome</keyword>
<comment type="similarity">
    <text evidence="1">Belongs to the carbohydrate kinase PfkB family.</text>
</comment>
<dbReference type="PANTHER" id="PTHR43085">
    <property type="entry name" value="HEXOKINASE FAMILY MEMBER"/>
    <property type="match status" value="1"/>
</dbReference>
<dbReference type="Proteomes" id="UP000185479">
    <property type="component" value="Chromosome"/>
</dbReference>
<dbReference type="EMBL" id="CP009246">
    <property type="protein sequence ID" value="APT86127.1"/>
    <property type="molecule type" value="Genomic_DNA"/>
</dbReference>
<evidence type="ECO:0000256" key="1">
    <source>
        <dbReference type="ARBA" id="ARBA00010688"/>
    </source>
</evidence>
<dbReference type="InterPro" id="IPR050306">
    <property type="entry name" value="PfkB_Carbo_kinase"/>
</dbReference>
<evidence type="ECO:0000313" key="7">
    <source>
        <dbReference type="EMBL" id="APT86127.1"/>
    </source>
</evidence>
<dbReference type="GeneID" id="82879544"/>
<sequence length="295" mass="31213">MTIHVCGEGVVDLVPVAPGSLNDLTPALGGGPFNVAIAAARLGADVAFQSRLSTDGFGRELVAALEREGIDTTWVQRGDEPTTLAVTTIDPDGSASYTFYTEGTADRLVAPRLAPADIACFGTVSLALEPGASRYANLLREFAHQGTLVALDPNIRPFYATETHRAFLQELLPYVTLLKLSVDEVEFLGPAALKKVPIMVITDGGAGLRVVAGTTDFQLPAYPVEMADTIGAGDAVLGALLTTIDERGLDRDALERLSQYDWQKILEFAAKAAAITVSRTGAQPPTRAEVEAFQA</sequence>
<name>A0A1L7CJV5_CORFL</name>
<keyword evidence="2" id="KW-0808">Transferase</keyword>
<feature type="domain" description="Carbohydrate kinase PfkB" evidence="6">
    <location>
        <begin position="12"/>
        <end position="286"/>
    </location>
</feature>
<dbReference type="SUPFAM" id="SSF53613">
    <property type="entry name" value="Ribokinase-like"/>
    <property type="match status" value="1"/>
</dbReference>
<gene>
    <name evidence="7" type="ORF">CFLV_02260</name>
</gene>
<dbReference type="KEGG" id="cfc:CFLV_02260"/>
<dbReference type="InterPro" id="IPR011611">
    <property type="entry name" value="PfkB_dom"/>
</dbReference>